<dbReference type="PANTHER" id="PTHR22878">
    <property type="entry name" value="DYNEIN HEAVY CHAIN 6, AXONEMAL-LIKE-RELATED"/>
    <property type="match status" value="1"/>
</dbReference>
<comment type="caution">
    <text evidence="2">The sequence shown here is derived from an EMBL/GenBank/DDBJ whole genome shotgun (WGS) entry which is preliminary data.</text>
</comment>
<proteinExistence type="predicted"/>
<accession>A0A448XPN1</accession>
<keyword evidence="3" id="KW-1185">Reference proteome</keyword>
<dbReference type="AlphaFoldDB" id="A0A448XPN1"/>
<dbReference type="OrthoDB" id="6146608at2759"/>
<protein>
    <recommendedName>
        <fullName evidence="1">Dynein heavy chain linker domain-containing protein</fullName>
    </recommendedName>
</protein>
<dbReference type="EMBL" id="CAAALY010270865">
    <property type="protein sequence ID" value="VEL41756.1"/>
    <property type="molecule type" value="Genomic_DNA"/>
</dbReference>
<reference evidence="2" key="1">
    <citation type="submission" date="2018-11" db="EMBL/GenBank/DDBJ databases">
        <authorList>
            <consortium name="Pathogen Informatics"/>
        </authorList>
    </citation>
    <scope>NUCLEOTIDE SEQUENCE</scope>
</reference>
<dbReference type="Proteomes" id="UP000784294">
    <property type="component" value="Unassembled WGS sequence"/>
</dbReference>
<dbReference type="GO" id="GO:0051959">
    <property type="term" value="F:dynein light intermediate chain binding"/>
    <property type="evidence" value="ECO:0007669"/>
    <property type="project" value="InterPro"/>
</dbReference>
<dbReference type="GO" id="GO:0007018">
    <property type="term" value="P:microtubule-based movement"/>
    <property type="evidence" value="ECO:0007669"/>
    <property type="project" value="InterPro"/>
</dbReference>
<organism evidence="2 3">
    <name type="scientific">Protopolystoma xenopodis</name>
    <dbReference type="NCBI Taxonomy" id="117903"/>
    <lineage>
        <taxon>Eukaryota</taxon>
        <taxon>Metazoa</taxon>
        <taxon>Spiralia</taxon>
        <taxon>Lophotrochozoa</taxon>
        <taxon>Platyhelminthes</taxon>
        <taxon>Monogenea</taxon>
        <taxon>Polyopisthocotylea</taxon>
        <taxon>Polystomatidea</taxon>
        <taxon>Polystomatidae</taxon>
        <taxon>Protopolystoma</taxon>
    </lineage>
</organism>
<dbReference type="GO" id="GO:0045505">
    <property type="term" value="F:dynein intermediate chain binding"/>
    <property type="evidence" value="ECO:0007669"/>
    <property type="project" value="InterPro"/>
</dbReference>
<dbReference type="GO" id="GO:0030286">
    <property type="term" value="C:dynein complex"/>
    <property type="evidence" value="ECO:0007669"/>
    <property type="project" value="InterPro"/>
</dbReference>
<dbReference type="Pfam" id="PF08393">
    <property type="entry name" value="DHC_N2"/>
    <property type="match status" value="1"/>
</dbReference>
<evidence type="ECO:0000313" key="2">
    <source>
        <dbReference type="EMBL" id="VEL41756.1"/>
    </source>
</evidence>
<sequence>MYALSISRLFYCLQLEQSRFEELEETVAEMKLKQLLWDSLDEWDKIYQTWLSTEFLKLDPEEAAGVTAKYVKSVAQLEKGLPPNAVVPLLKEKVESMKEKVRGLLHTYWPK</sequence>
<evidence type="ECO:0000313" key="3">
    <source>
        <dbReference type="Proteomes" id="UP000784294"/>
    </source>
</evidence>
<feature type="domain" description="Dynein heavy chain linker" evidence="1">
    <location>
        <begin position="23"/>
        <end position="102"/>
    </location>
</feature>
<dbReference type="InterPro" id="IPR026983">
    <property type="entry name" value="DHC"/>
</dbReference>
<dbReference type="PANTHER" id="PTHR22878:SF68">
    <property type="entry name" value="DYNEIN HEAVY CHAIN 6, AXONEMAL-LIKE"/>
    <property type="match status" value="1"/>
</dbReference>
<evidence type="ECO:0000259" key="1">
    <source>
        <dbReference type="Pfam" id="PF08393"/>
    </source>
</evidence>
<name>A0A448XPN1_9PLAT</name>
<dbReference type="InterPro" id="IPR013602">
    <property type="entry name" value="Dynein_heavy_linker"/>
</dbReference>
<gene>
    <name evidence="2" type="ORF">PXEA_LOCUS35196</name>
</gene>